<keyword evidence="1" id="KW-0812">Transmembrane</keyword>
<accession>A0A6C0JXV5</accession>
<evidence type="ECO:0000256" key="1">
    <source>
        <dbReference type="SAM" id="Phobius"/>
    </source>
</evidence>
<sequence>MSEMNSSLYWIGALLSGVFITSVSAGGMWLLENKKPTAKTVGRDFILGGILFFILLQLVPESMITLLTGLVVMMPKMSGGGETESLVQNTIETLTVSSASALDEVEVRVGVPRF</sequence>
<feature type="transmembrane region" description="Helical" evidence="1">
    <location>
        <begin position="7"/>
        <end position="30"/>
    </location>
</feature>
<dbReference type="EMBL" id="MN740738">
    <property type="protein sequence ID" value="QHU09540.1"/>
    <property type="molecule type" value="Genomic_DNA"/>
</dbReference>
<keyword evidence="1" id="KW-0472">Membrane</keyword>
<protein>
    <submittedName>
        <fullName evidence="2">Uncharacterized protein</fullName>
    </submittedName>
</protein>
<reference evidence="2" key="1">
    <citation type="journal article" date="2020" name="Nature">
        <title>Giant virus diversity and host interactions through global metagenomics.</title>
        <authorList>
            <person name="Schulz F."/>
            <person name="Roux S."/>
            <person name="Paez-Espino D."/>
            <person name="Jungbluth S."/>
            <person name="Walsh D.A."/>
            <person name="Denef V.J."/>
            <person name="McMahon K.D."/>
            <person name="Konstantinidis K.T."/>
            <person name="Eloe-Fadrosh E.A."/>
            <person name="Kyrpides N.C."/>
            <person name="Woyke T."/>
        </authorList>
    </citation>
    <scope>NUCLEOTIDE SEQUENCE</scope>
    <source>
        <strain evidence="2">GVMAG-S-1101164-105</strain>
    </source>
</reference>
<keyword evidence="1" id="KW-1133">Transmembrane helix</keyword>
<evidence type="ECO:0000313" key="2">
    <source>
        <dbReference type="EMBL" id="QHU09540.1"/>
    </source>
</evidence>
<dbReference type="AlphaFoldDB" id="A0A6C0JXV5"/>
<feature type="transmembrane region" description="Helical" evidence="1">
    <location>
        <begin position="50"/>
        <end position="72"/>
    </location>
</feature>
<organism evidence="2">
    <name type="scientific">viral metagenome</name>
    <dbReference type="NCBI Taxonomy" id="1070528"/>
    <lineage>
        <taxon>unclassified sequences</taxon>
        <taxon>metagenomes</taxon>
        <taxon>organismal metagenomes</taxon>
    </lineage>
</organism>
<name>A0A6C0JXV5_9ZZZZ</name>
<proteinExistence type="predicted"/>